<organism evidence="1 2">
    <name type="scientific">Punica granatum</name>
    <name type="common">Pomegranate</name>
    <dbReference type="NCBI Taxonomy" id="22663"/>
    <lineage>
        <taxon>Eukaryota</taxon>
        <taxon>Viridiplantae</taxon>
        <taxon>Streptophyta</taxon>
        <taxon>Embryophyta</taxon>
        <taxon>Tracheophyta</taxon>
        <taxon>Spermatophyta</taxon>
        <taxon>Magnoliopsida</taxon>
        <taxon>eudicotyledons</taxon>
        <taxon>Gunneridae</taxon>
        <taxon>Pentapetalae</taxon>
        <taxon>rosids</taxon>
        <taxon>malvids</taxon>
        <taxon>Myrtales</taxon>
        <taxon>Lythraceae</taxon>
        <taxon>Punica</taxon>
    </lineage>
</organism>
<sequence length="134" mass="14809">MDSLHLGLTSALAQDSSLAAPYHLTSHPPCPIALGPLNPLPPARRSLKSPSALVRKRKIEFPMEEFAKRAALMSISYDGTINEAHQFHATFPGQIPSYGSHLISSWQQPDQSYYVEEMDDDDFPNDIQMAEEAG</sequence>
<dbReference type="Proteomes" id="UP000197138">
    <property type="component" value="Unassembled WGS sequence"/>
</dbReference>
<reference evidence="2" key="1">
    <citation type="journal article" date="2017" name="Plant J.">
        <title>The pomegranate (Punica granatum L.) genome and the genomics of punicalagin biosynthesis.</title>
        <authorList>
            <person name="Qin G."/>
            <person name="Xu C."/>
            <person name="Ming R."/>
            <person name="Tang H."/>
            <person name="Guyot R."/>
            <person name="Kramer E.M."/>
            <person name="Hu Y."/>
            <person name="Yi X."/>
            <person name="Qi Y."/>
            <person name="Xu X."/>
            <person name="Gao Z."/>
            <person name="Pan H."/>
            <person name="Jian J."/>
            <person name="Tian Y."/>
            <person name="Yue Z."/>
            <person name="Xu Y."/>
        </authorList>
    </citation>
    <scope>NUCLEOTIDE SEQUENCE [LARGE SCALE GENOMIC DNA]</scope>
    <source>
        <strain evidence="2">cv. Dabenzi</strain>
    </source>
</reference>
<evidence type="ECO:0000313" key="1">
    <source>
        <dbReference type="EMBL" id="OWM91363.1"/>
    </source>
</evidence>
<proteinExistence type="predicted"/>
<dbReference type="AlphaFoldDB" id="A0A218Y264"/>
<protein>
    <submittedName>
        <fullName evidence="1">Uncharacterized protein</fullName>
    </submittedName>
</protein>
<name>A0A218Y264_PUNGR</name>
<dbReference type="EMBL" id="MTKT01000299">
    <property type="protein sequence ID" value="OWM91363.1"/>
    <property type="molecule type" value="Genomic_DNA"/>
</dbReference>
<gene>
    <name evidence="1" type="ORF">CDL15_Pgr000307</name>
</gene>
<comment type="caution">
    <text evidence="1">The sequence shown here is derived from an EMBL/GenBank/DDBJ whole genome shotgun (WGS) entry which is preliminary data.</text>
</comment>
<evidence type="ECO:0000313" key="2">
    <source>
        <dbReference type="Proteomes" id="UP000197138"/>
    </source>
</evidence>
<accession>A0A218Y264</accession>